<organism evidence="2 3">
    <name type="scientific">Candidatus Mediterraneibacter faecipullorum</name>
    <dbReference type="NCBI Taxonomy" id="2838670"/>
    <lineage>
        <taxon>Bacteria</taxon>
        <taxon>Bacillati</taxon>
        <taxon>Bacillota</taxon>
        <taxon>Clostridia</taxon>
        <taxon>Lachnospirales</taxon>
        <taxon>Lachnospiraceae</taxon>
        <taxon>Mediterraneibacter</taxon>
    </lineage>
</organism>
<dbReference type="AlphaFoldDB" id="A0A9D2NL72"/>
<keyword evidence="1" id="KW-1133">Transmembrane helix</keyword>
<name>A0A9D2NL72_9FIRM</name>
<dbReference type="EMBL" id="DWWO01000093">
    <property type="protein sequence ID" value="HJC34405.1"/>
    <property type="molecule type" value="Genomic_DNA"/>
</dbReference>
<evidence type="ECO:0000313" key="2">
    <source>
        <dbReference type="EMBL" id="HJC34405.1"/>
    </source>
</evidence>
<comment type="caution">
    <text evidence="2">The sequence shown here is derived from an EMBL/GenBank/DDBJ whole genome shotgun (WGS) entry which is preliminary data.</text>
</comment>
<keyword evidence="1" id="KW-0812">Transmembrane</keyword>
<dbReference type="Proteomes" id="UP000823890">
    <property type="component" value="Unassembled WGS sequence"/>
</dbReference>
<evidence type="ECO:0000256" key="1">
    <source>
        <dbReference type="SAM" id="Phobius"/>
    </source>
</evidence>
<gene>
    <name evidence="2" type="ORF">H9758_07400</name>
</gene>
<protein>
    <submittedName>
        <fullName evidence="2">Uncharacterized protein</fullName>
    </submittedName>
</protein>
<feature type="transmembrane region" description="Helical" evidence="1">
    <location>
        <begin position="372"/>
        <end position="394"/>
    </location>
</feature>
<sequence>MDDQMKNGAAAYGCFLIIPLKYERDSFKQIQLEKIGRSVPVTTMDLNENIKAMLSPGDETAAGTGYIISRDALTAQMISGEDRDAVKDFRVVDKSGEFTFELSDSWLYVFRTRVAFLCLNLSFNKIETLQAICNPGWAYNPAEFFWNDPMGENHPFSVEKWLSDFLSPLGIQKFFDGESSYLLDAYTYIFTVVPQWFENLEQMRKPVFNLHKMMPLDIESEDEAEEDIRYVYAARNQEKDAYRWGCCVTSQTISYIVADEAMDFEAERRAQASDGLPVVLLALYEKYTCLRFAELTRMNKGKIKELKELMLNFQAFGTVTPANLSRWHNVKQIYANLLEVNDIPAAIEDISTKLNILTAHQEAVEHARSETIINLITIFGIVSILASVLSIVQILADGDLLIWVSTILTTIMLALVTALAIIRR</sequence>
<reference evidence="2" key="1">
    <citation type="journal article" date="2021" name="PeerJ">
        <title>Extensive microbial diversity within the chicken gut microbiome revealed by metagenomics and culture.</title>
        <authorList>
            <person name="Gilroy R."/>
            <person name="Ravi A."/>
            <person name="Getino M."/>
            <person name="Pursley I."/>
            <person name="Horton D.L."/>
            <person name="Alikhan N.F."/>
            <person name="Baker D."/>
            <person name="Gharbi K."/>
            <person name="Hall N."/>
            <person name="Watson M."/>
            <person name="Adriaenssens E.M."/>
            <person name="Foster-Nyarko E."/>
            <person name="Jarju S."/>
            <person name="Secka A."/>
            <person name="Antonio M."/>
            <person name="Oren A."/>
            <person name="Chaudhuri R.R."/>
            <person name="La Ragione R."/>
            <person name="Hildebrand F."/>
            <person name="Pallen M.J."/>
        </authorList>
    </citation>
    <scope>NUCLEOTIDE SEQUENCE</scope>
    <source>
        <strain evidence="2">ChiW19-954</strain>
    </source>
</reference>
<proteinExistence type="predicted"/>
<keyword evidence="1" id="KW-0472">Membrane</keyword>
<accession>A0A9D2NL72</accession>
<feature type="transmembrane region" description="Helical" evidence="1">
    <location>
        <begin position="400"/>
        <end position="422"/>
    </location>
</feature>
<evidence type="ECO:0000313" key="3">
    <source>
        <dbReference type="Proteomes" id="UP000823890"/>
    </source>
</evidence>
<reference evidence="2" key="2">
    <citation type="submission" date="2021-04" db="EMBL/GenBank/DDBJ databases">
        <authorList>
            <person name="Gilroy R."/>
        </authorList>
    </citation>
    <scope>NUCLEOTIDE SEQUENCE</scope>
    <source>
        <strain evidence="2">ChiW19-954</strain>
    </source>
</reference>